<dbReference type="PANTHER" id="PTHR24030">
    <property type="entry name" value="PROTEIN CMSS1"/>
    <property type="match status" value="1"/>
</dbReference>
<protein>
    <recommendedName>
        <fullName evidence="4">Protein CMSS1</fullName>
    </recommendedName>
</protein>
<accession>A0AAW1SSW2</accession>
<dbReference type="Proteomes" id="UP001485043">
    <property type="component" value="Unassembled WGS sequence"/>
</dbReference>
<dbReference type="GO" id="GO:0030686">
    <property type="term" value="C:90S preribosome"/>
    <property type="evidence" value="ECO:0007669"/>
    <property type="project" value="TreeGrafter"/>
</dbReference>
<dbReference type="AlphaFoldDB" id="A0AAW1SSW2"/>
<gene>
    <name evidence="2" type="ORF">WJX84_000888</name>
</gene>
<dbReference type="EMBL" id="JALJOV010000938">
    <property type="protein sequence ID" value="KAK9858025.1"/>
    <property type="molecule type" value="Genomic_DNA"/>
</dbReference>
<keyword evidence="3" id="KW-1185">Reference proteome</keyword>
<dbReference type="Pfam" id="PF14617">
    <property type="entry name" value="CMS1"/>
    <property type="match status" value="1"/>
</dbReference>
<feature type="region of interest" description="Disordered" evidence="1">
    <location>
        <begin position="1"/>
        <end position="50"/>
    </location>
</feature>
<sequence>MAGLVKTSINRKRNIAKTDRATEGSQEPSEATVAKKPKTSAANLKPERKAKADYQSGQLSAAGLAELDTSGQADWLRSQHAAYRKSSFLEQEELTGGSFAALDSSIPLQQQIQQHIPDWSELCSVARFNKTNKTLARPSVLIVSASAPRANDLAKLLPNINKACKVSKLYAKHFKIEQQRAAMRLQGFFAAVGSPNRLLKLADLGDLHLEQLKMLMIDVQLDAKQRTILDIPETRTDFWKFYDAHCKPHVSSGTCMLALIDAARG</sequence>
<comment type="caution">
    <text evidence="2">The sequence shown here is derived from an EMBL/GenBank/DDBJ whole genome shotgun (WGS) entry which is preliminary data.</text>
</comment>
<evidence type="ECO:0000313" key="3">
    <source>
        <dbReference type="Proteomes" id="UP001485043"/>
    </source>
</evidence>
<reference evidence="2 3" key="1">
    <citation type="journal article" date="2024" name="Nat. Commun.">
        <title>Phylogenomics reveals the evolutionary origins of lichenization in chlorophyte algae.</title>
        <authorList>
            <person name="Puginier C."/>
            <person name="Libourel C."/>
            <person name="Otte J."/>
            <person name="Skaloud P."/>
            <person name="Haon M."/>
            <person name="Grisel S."/>
            <person name="Petersen M."/>
            <person name="Berrin J.G."/>
            <person name="Delaux P.M."/>
            <person name="Dal Grande F."/>
            <person name="Keller J."/>
        </authorList>
    </citation>
    <scope>NUCLEOTIDE SEQUENCE [LARGE SCALE GENOMIC DNA]</scope>
    <source>
        <strain evidence="2 3">SAG 2523</strain>
    </source>
</reference>
<dbReference type="GO" id="GO:0005634">
    <property type="term" value="C:nucleus"/>
    <property type="evidence" value="ECO:0007669"/>
    <property type="project" value="TreeGrafter"/>
</dbReference>
<name>A0AAW1SSW2_9CHLO</name>
<dbReference type="InterPro" id="IPR032704">
    <property type="entry name" value="Cms1"/>
</dbReference>
<evidence type="ECO:0008006" key="4">
    <source>
        <dbReference type="Google" id="ProtNLM"/>
    </source>
</evidence>
<proteinExistence type="predicted"/>
<evidence type="ECO:0000256" key="1">
    <source>
        <dbReference type="SAM" id="MobiDB-lite"/>
    </source>
</evidence>
<organism evidence="2 3">
    <name type="scientific">Apatococcus fuscideae</name>
    <dbReference type="NCBI Taxonomy" id="2026836"/>
    <lineage>
        <taxon>Eukaryota</taxon>
        <taxon>Viridiplantae</taxon>
        <taxon>Chlorophyta</taxon>
        <taxon>core chlorophytes</taxon>
        <taxon>Trebouxiophyceae</taxon>
        <taxon>Chlorellales</taxon>
        <taxon>Chlorellaceae</taxon>
        <taxon>Apatococcus</taxon>
    </lineage>
</organism>
<dbReference type="PANTHER" id="PTHR24030:SF0">
    <property type="entry name" value="PROTEIN CMSS1"/>
    <property type="match status" value="1"/>
</dbReference>
<evidence type="ECO:0000313" key="2">
    <source>
        <dbReference type="EMBL" id="KAK9858025.1"/>
    </source>
</evidence>